<keyword evidence="2 3" id="KW-0802">TPR repeat</keyword>
<dbReference type="SUPFAM" id="SSF48452">
    <property type="entry name" value="TPR-like"/>
    <property type="match status" value="2"/>
</dbReference>
<dbReference type="GO" id="GO:0030968">
    <property type="term" value="P:endoplasmic reticulum unfolded protein response"/>
    <property type="evidence" value="ECO:0007669"/>
    <property type="project" value="TreeGrafter"/>
</dbReference>
<reference evidence="5 6" key="1">
    <citation type="submission" date="2019-03" db="EMBL/GenBank/DDBJ databases">
        <title>Genomic Encyclopedia of Type Strains, Phase IV (KMG-IV): sequencing the most valuable type-strain genomes for metagenomic binning, comparative biology and taxonomic classification.</title>
        <authorList>
            <person name="Goeker M."/>
        </authorList>
    </citation>
    <scope>NUCLEOTIDE SEQUENCE [LARGE SCALE GENOMIC DNA]</scope>
    <source>
        <strain evidence="5 6">DSM 203</strain>
    </source>
</reference>
<dbReference type="PANTHER" id="PTHR44227">
    <property type="match status" value="1"/>
</dbReference>
<dbReference type="PANTHER" id="PTHR44227:SF3">
    <property type="entry name" value="PROTEIN O-MANNOSYL-TRANSFERASE TMTC4"/>
    <property type="match status" value="1"/>
</dbReference>
<keyword evidence="4" id="KW-0732">Signal</keyword>
<sequence length="575" mass="63544">MSSMPLKPISASLLGLALVWPFSALAAAPAAGADAEQVFAVLAAEVAAQRGELALAHHYYLEAATLTRSPRLAELAVRSAISADSDAAAWRAVRLWLTLAPEAVSAHQVAAFLSIRAGDMGAALNHLRRIIELAGDAVADAYAQVVSIVARAPDVETRLALMRSLVDVFPESAEARQSLAMVAASAGRFELADAAARRALALRPDWNKPRLFLVRLLLSEDRREEARTLLEGFVANSPDDAALRMLYGQLLVDDQEYGTAREVFARLLANQPKQPDVLFALGILSLQLDDLDSARGYLERLYGTGQRRDEAAFYLGQTEERAGRDPQAAIWYARVGDANETDAQVRIALIEARGGDLERAREILQRLRDRTPEDAIALYMVEAEILAEVDRPEQAMTVYAAALEVYPDEPNLLYARALYAVERDRLDLAERDLRRIIAADPEHADALNALGYTLADRTERYREARDYIERAYALKPEEPAILDSMGWVHYRLGDYDTALDYLERALAALDDGEIAAHLGEVLWALGRHADAWAVWETALETHPGHAYLMDVIERHRSSHTVSDDDNQLQPRESQP</sequence>
<dbReference type="AlphaFoldDB" id="A0A4R4A6P2"/>
<organism evidence="5 6">
    <name type="scientific">Marichromatium gracile</name>
    <name type="common">Chromatium gracile</name>
    <dbReference type="NCBI Taxonomy" id="1048"/>
    <lineage>
        <taxon>Bacteria</taxon>
        <taxon>Pseudomonadati</taxon>
        <taxon>Pseudomonadota</taxon>
        <taxon>Gammaproteobacteria</taxon>
        <taxon>Chromatiales</taxon>
        <taxon>Chromatiaceae</taxon>
        <taxon>Marichromatium</taxon>
    </lineage>
</organism>
<dbReference type="PROSITE" id="PS50005">
    <property type="entry name" value="TPR"/>
    <property type="match status" value="1"/>
</dbReference>
<dbReference type="EMBL" id="SMDC01000010">
    <property type="protein sequence ID" value="TCW34467.1"/>
    <property type="molecule type" value="Genomic_DNA"/>
</dbReference>
<accession>A0A4R4A6P2</accession>
<feature type="chain" id="PRO_5020776925" evidence="4">
    <location>
        <begin position="27"/>
        <end position="575"/>
    </location>
</feature>
<dbReference type="Pfam" id="PF13432">
    <property type="entry name" value="TPR_16"/>
    <property type="match status" value="5"/>
</dbReference>
<evidence type="ECO:0000313" key="6">
    <source>
        <dbReference type="Proteomes" id="UP000295247"/>
    </source>
</evidence>
<dbReference type="SMART" id="SM00028">
    <property type="entry name" value="TPR"/>
    <property type="match status" value="8"/>
</dbReference>
<dbReference type="InterPro" id="IPR019734">
    <property type="entry name" value="TPR_rpt"/>
</dbReference>
<gene>
    <name evidence="5" type="ORF">EDC29_11012</name>
</gene>
<evidence type="ECO:0000313" key="5">
    <source>
        <dbReference type="EMBL" id="TCW34467.1"/>
    </source>
</evidence>
<dbReference type="Proteomes" id="UP000295247">
    <property type="component" value="Unassembled WGS sequence"/>
</dbReference>
<protein>
    <submittedName>
        <fullName evidence="5">Tetratricopeptide repeat protein</fullName>
    </submittedName>
</protein>
<evidence type="ECO:0000256" key="2">
    <source>
        <dbReference type="ARBA" id="ARBA00022803"/>
    </source>
</evidence>
<dbReference type="GO" id="GO:0000030">
    <property type="term" value="F:mannosyltransferase activity"/>
    <property type="evidence" value="ECO:0007669"/>
    <property type="project" value="TreeGrafter"/>
</dbReference>
<name>A0A4R4A6P2_MARGR</name>
<dbReference type="Gene3D" id="1.25.40.10">
    <property type="entry name" value="Tetratricopeptide repeat domain"/>
    <property type="match status" value="2"/>
</dbReference>
<dbReference type="GO" id="GO:0035269">
    <property type="term" value="P:protein O-linked glycosylation via mannose"/>
    <property type="evidence" value="ECO:0007669"/>
    <property type="project" value="TreeGrafter"/>
</dbReference>
<dbReference type="InterPro" id="IPR052346">
    <property type="entry name" value="O-mannosyl-transferase_TMTC"/>
</dbReference>
<proteinExistence type="predicted"/>
<dbReference type="InterPro" id="IPR011990">
    <property type="entry name" value="TPR-like_helical_dom_sf"/>
</dbReference>
<comment type="caution">
    <text evidence="5">The sequence shown here is derived from an EMBL/GenBank/DDBJ whole genome shotgun (WGS) entry which is preliminary data.</text>
</comment>
<dbReference type="RefSeq" id="WP_132230262.1">
    <property type="nucleotide sequence ID" value="NZ_NRRH01000010.1"/>
</dbReference>
<evidence type="ECO:0000256" key="3">
    <source>
        <dbReference type="PROSITE-ProRule" id="PRU00339"/>
    </source>
</evidence>
<feature type="signal peptide" evidence="4">
    <location>
        <begin position="1"/>
        <end position="26"/>
    </location>
</feature>
<feature type="repeat" description="TPR" evidence="3">
    <location>
        <begin position="479"/>
        <end position="512"/>
    </location>
</feature>
<evidence type="ECO:0000256" key="1">
    <source>
        <dbReference type="ARBA" id="ARBA00022737"/>
    </source>
</evidence>
<keyword evidence="1" id="KW-0677">Repeat</keyword>
<evidence type="ECO:0000256" key="4">
    <source>
        <dbReference type="SAM" id="SignalP"/>
    </source>
</evidence>